<dbReference type="FunFam" id="1.25.40.430:FF:000003">
    <property type="entry name" value="Checkpoint serine/threonine-protein kinase BUB1"/>
    <property type="match status" value="1"/>
</dbReference>
<feature type="domain" description="BUB1 N-terminal" evidence="2">
    <location>
        <begin position="65"/>
        <end position="225"/>
    </location>
</feature>
<dbReference type="Gene3D" id="1.25.40.430">
    <property type="match status" value="1"/>
</dbReference>
<dbReference type="GO" id="GO:0007094">
    <property type="term" value="P:mitotic spindle assembly checkpoint signaling"/>
    <property type="evidence" value="ECO:0007669"/>
    <property type="project" value="InterPro"/>
</dbReference>
<feature type="region of interest" description="Disordered" evidence="1">
    <location>
        <begin position="407"/>
        <end position="455"/>
    </location>
</feature>
<evidence type="ECO:0000313" key="4">
    <source>
        <dbReference type="Proteomes" id="UP000559256"/>
    </source>
</evidence>
<dbReference type="EMBL" id="JAACJM010000014">
    <property type="protein sequence ID" value="KAF5368832.1"/>
    <property type="molecule type" value="Genomic_DNA"/>
</dbReference>
<dbReference type="GO" id="GO:0004672">
    <property type="term" value="F:protein kinase activity"/>
    <property type="evidence" value="ECO:0007669"/>
    <property type="project" value="TreeGrafter"/>
</dbReference>
<feature type="region of interest" description="Disordered" evidence="1">
    <location>
        <begin position="209"/>
        <end position="375"/>
    </location>
</feature>
<dbReference type="GO" id="GO:0051754">
    <property type="term" value="P:meiotic sister chromatid cohesion, centromeric"/>
    <property type="evidence" value="ECO:0007669"/>
    <property type="project" value="TreeGrafter"/>
</dbReference>
<name>A0A8H5GPR7_9AGAR</name>
<dbReference type="SMART" id="SM00777">
    <property type="entry name" value="Mad3_BUB1_I"/>
    <property type="match status" value="1"/>
</dbReference>
<dbReference type="GO" id="GO:0005634">
    <property type="term" value="C:nucleus"/>
    <property type="evidence" value="ECO:0007669"/>
    <property type="project" value="TreeGrafter"/>
</dbReference>
<dbReference type="GO" id="GO:0032991">
    <property type="term" value="C:protein-containing complex"/>
    <property type="evidence" value="ECO:0007669"/>
    <property type="project" value="UniProtKB-ARBA"/>
</dbReference>
<feature type="compositionally biased region" description="Low complexity" evidence="1">
    <location>
        <begin position="361"/>
        <end position="375"/>
    </location>
</feature>
<dbReference type="Pfam" id="PF08311">
    <property type="entry name" value="Mad3_BUB1_I"/>
    <property type="match status" value="1"/>
</dbReference>
<evidence type="ECO:0000259" key="2">
    <source>
        <dbReference type="PROSITE" id="PS51489"/>
    </source>
</evidence>
<dbReference type="PANTHER" id="PTHR14030">
    <property type="entry name" value="MITOTIC CHECKPOINT SERINE/THREONINE-PROTEIN KINASE BUB1"/>
    <property type="match status" value="1"/>
</dbReference>
<sequence>MSNDDVFSDNTPSVVDCDVLEAAKENVQPLASGRRVTALSSLLSTPHARRESRLAATRHRLRLNVEVALEDEDDDPLEAYCTLVYWTLENYPQGHSAESGLLELLEEATRILKDDRGGKWRSELKYLKLWMLYASYVEKPATIYRFLLANDIGTDHGILYEEFSAVLERDGRRKEADEIYALGIARKASPLDHLKKRYTEFQRRMMSAAPVTPVAQAETSTSRRAVLATTSSTAPPPAASSSRHTRPPSTSSNVPLQVFVDPTGEVSQSAELETNPWPELGTRKTRIKENVPGTKKLSGTTIKQAGKSKRVTAASNSSGSKFVPFTDPGPGEMPPPPPVRKAQGVASTPSKGAFVPFVDEPAPASGSKSSSSTKAAFVPFVESQEEAPKVPSTPTFTPFCDEDAITATPYKGSSSVPGSVMKLKQSDLKSSSPGSEAEALRKDPLKNYGDLGISP</sequence>
<dbReference type="Proteomes" id="UP000559256">
    <property type="component" value="Unassembled WGS sequence"/>
</dbReference>
<protein>
    <recommendedName>
        <fullName evidence="2">BUB1 N-terminal domain-containing protein</fullName>
    </recommendedName>
</protein>
<reference evidence="3 4" key="1">
    <citation type="journal article" date="2020" name="ISME J.">
        <title>Uncovering the hidden diversity of litter-decomposition mechanisms in mushroom-forming fungi.</title>
        <authorList>
            <person name="Floudas D."/>
            <person name="Bentzer J."/>
            <person name="Ahren D."/>
            <person name="Johansson T."/>
            <person name="Persson P."/>
            <person name="Tunlid A."/>
        </authorList>
    </citation>
    <scope>NUCLEOTIDE SEQUENCE [LARGE SCALE GENOMIC DNA]</scope>
    <source>
        <strain evidence="3 4">CBS 291.85</strain>
    </source>
</reference>
<dbReference type="InterPro" id="IPR013212">
    <property type="entry name" value="Mad3/Bub1_I"/>
</dbReference>
<dbReference type="PANTHER" id="PTHR14030:SF4">
    <property type="entry name" value="BUB1 KINASE, ISOFORM A-RELATED"/>
    <property type="match status" value="1"/>
</dbReference>
<dbReference type="PROSITE" id="PS51489">
    <property type="entry name" value="BUB1_N"/>
    <property type="match status" value="1"/>
</dbReference>
<dbReference type="AlphaFoldDB" id="A0A8H5GPR7"/>
<dbReference type="OrthoDB" id="248495at2759"/>
<keyword evidence="4" id="KW-1185">Reference proteome</keyword>
<organism evidence="3 4">
    <name type="scientific">Tetrapyrgos nigripes</name>
    <dbReference type="NCBI Taxonomy" id="182062"/>
    <lineage>
        <taxon>Eukaryota</taxon>
        <taxon>Fungi</taxon>
        <taxon>Dikarya</taxon>
        <taxon>Basidiomycota</taxon>
        <taxon>Agaricomycotina</taxon>
        <taxon>Agaricomycetes</taxon>
        <taxon>Agaricomycetidae</taxon>
        <taxon>Agaricales</taxon>
        <taxon>Marasmiineae</taxon>
        <taxon>Marasmiaceae</taxon>
        <taxon>Tetrapyrgos</taxon>
    </lineage>
</organism>
<evidence type="ECO:0000256" key="1">
    <source>
        <dbReference type="SAM" id="MobiDB-lite"/>
    </source>
</evidence>
<evidence type="ECO:0000313" key="3">
    <source>
        <dbReference type="EMBL" id="KAF5368832.1"/>
    </source>
</evidence>
<comment type="caution">
    <text evidence="3">The sequence shown here is derived from an EMBL/GenBank/DDBJ whole genome shotgun (WGS) entry which is preliminary data.</text>
</comment>
<proteinExistence type="predicted"/>
<gene>
    <name evidence="3" type="ORF">D9758_003010</name>
</gene>
<feature type="compositionally biased region" description="Low complexity" evidence="1">
    <location>
        <begin position="228"/>
        <end position="252"/>
    </location>
</feature>
<dbReference type="InterPro" id="IPR015661">
    <property type="entry name" value="Bub1/Mad3"/>
</dbReference>
<accession>A0A8H5GPR7</accession>